<dbReference type="GO" id="GO:0004994">
    <property type="term" value="F:somatostatin receptor activity"/>
    <property type="evidence" value="ECO:0007669"/>
    <property type="project" value="InterPro"/>
</dbReference>
<evidence type="ECO:0000256" key="7">
    <source>
        <dbReference type="ARBA" id="ARBA00023157"/>
    </source>
</evidence>
<dbReference type="Ensembl" id="ENSSMRT00000025565.1">
    <property type="protein sequence ID" value="ENSSMRP00000021833.1"/>
    <property type="gene ID" value="ENSSMRG00000016983.1"/>
</dbReference>
<evidence type="ECO:0000313" key="14">
    <source>
        <dbReference type="Ensembl" id="ENSSMRP00000021833.1"/>
    </source>
</evidence>
<evidence type="ECO:0000313" key="15">
    <source>
        <dbReference type="Proteomes" id="UP000694421"/>
    </source>
</evidence>
<dbReference type="GO" id="GO:0042923">
    <property type="term" value="F:neuropeptide binding"/>
    <property type="evidence" value="ECO:0007669"/>
    <property type="project" value="TreeGrafter"/>
</dbReference>
<dbReference type="PANTHER" id="PTHR24229:SF20">
    <property type="entry name" value="SOMATOSTATIN RECEPTOR TYPE 5"/>
    <property type="match status" value="1"/>
</dbReference>
<keyword evidence="9" id="KW-0325">Glycoprotein</keyword>
<evidence type="ECO:0000256" key="1">
    <source>
        <dbReference type="ARBA" id="ARBA00004651"/>
    </source>
</evidence>
<dbReference type="GO" id="GO:0005886">
    <property type="term" value="C:plasma membrane"/>
    <property type="evidence" value="ECO:0007669"/>
    <property type="project" value="UniProtKB-SubCell"/>
</dbReference>
<feature type="transmembrane region" description="Helical" evidence="12">
    <location>
        <begin position="120"/>
        <end position="138"/>
    </location>
</feature>
<keyword evidence="5 11" id="KW-0297">G-protein coupled receptor</keyword>
<dbReference type="PROSITE" id="PS00237">
    <property type="entry name" value="G_PROTEIN_RECEP_F1_1"/>
    <property type="match status" value="1"/>
</dbReference>
<dbReference type="GO" id="GO:0032467">
    <property type="term" value="P:positive regulation of cytokinesis"/>
    <property type="evidence" value="ECO:0007669"/>
    <property type="project" value="Ensembl"/>
</dbReference>
<protein>
    <submittedName>
        <fullName evidence="14">Somatostatin receptor 5</fullName>
    </submittedName>
</protein>
<accession>A0A8D0DU29</accession>
<keyword evidence="15" id="KW-1185">Reference proteome</keyword>
<feature type="transmembrane region" description="Helical" evidence="12">
    <location>
        <begin position="200"/>
        <end position="230"/>
    </location>
</feature>
<dbReference type="PRINTS" id="PR00237">
    <property type="entry name" value="GPCRRHODOPSN"/>
</dbReference>
<evidence type="ECO:0000256" key="4">
    <source>
        <dbReference type="ARBA" id="ARBA00022989"/>
    </source>
</evidence>
<dbReference type="OMA" id="QEDFQTC"/>
<keyword evidence="4 12" id="KW-1133">Transmembrane helix</keyword>
<keyword evidence="10 11" id="KW-0807">Transducer</keyword>
<evidence type="ECO:0000256" key="2">
    <source>
        <dbReference type="ARBA" id="ARBA00022475"/>
    </source>
</evidence>
<feature type="transmembrane region" description="Helical" evidence="12">
    <location>
        <begin position="287"/>
        <end position="312"/>
    </location>
</feature>
<dbReference type="Gene3D" id="1.20.1070.10">
    <property type="entry name" value="Rhodopsin 7-helix transmembrane proteins"/>
    <property type="match status" value="1"/>
</dbReference>
<reference evidence="14" key="2">
    <citation type="submission" date="2025-09" db="UniProtKB">
        <authorList>
            <consortium name="Ensembl"/>
        </authorList>
    </citation>
    <scope>IDENTIFICATION</scope>
</reference>
<comment type="similarity">
    <text evidence="11">Belongs to the G-protein coupled receptor 1 family.</text>
</comment>
<proteinExistence type="inferred from homology"/>
<dbReference type="GO" id="GO:0050796">
    <property type="term" value="P:regulation of insulin secretion"/>
    <property type="evidence" value="ECO:0007669"/>
    <property type="project" value="Ensembl"/>
</dbReference>
<dbReference type="InterPro" id="IPR001184">
    <property type="entry name" value="Somatstn_rcpt_5"/>
</dbReference>
<evidence type="ECO:0000256" key="3">
    <source>
        <dbReference type="ARBA" id="ARBA00022692"/>
    </source>
</evidence>
<dbReference type="SUPFAM" id="SSF81321">
    <property type="entry name" value="Family A G protein-coupled receptor-like"/>
    <property type="match status" value="1"/>
</dbReference>
<dbReference type="InterPro" id="IPR000586">
    <property type="entry name" value="Somatstn_rcpt"/>
</dbReference>
<feature type="transmembrane region" description="Helical" evidence="12">
    <location>
        <begin position="44"/>
        <end position="69"/>
    </location>
</feature>
<dbReference type="Pfam" id="PF00001">
    <property type="entry name" value="7tm_1"/>
    <property type="match status" value="1"/>
</dbReference>
<dbReference type="FunFam" id="1.20.1070.10:FF:000039">
    <property type="entry name" value="somatostatin receptor type 2"/>
    <property type="match status" value="1"/>
</dbReference>
<sequence length="369" mass="41449">MDPLYFSSLSKEAALADVNSSFLSNTTQNKTFLGFPASSDIHSVLIPIIYLLVCAIGLSGNTLVIYVVLRYAKMKTVTNIYILNLAVADVLFMLGLPFLATQNAISYWPFGTFLCRLVTAFDGINQFTSIFCLTVMSLDRYVAVVHPIKSTKWRRPRVAKLISTAVWTLSFLVVIPMIIFADVQETLHTCNMSWPDPVEIWSAVFIIYTSVLGFFGPLLVICLCYLLIVIKVKSSGIRVGSTRRRRSERKVTRMVVVIVVVFVFCWLPFYIVNIVNLIFILPEEPTLVGIFCFVVILSYANSCANPILYGFLSENFKQSFQKVLCLCKGNGIEDGDPTDHRQEKSSRLQEAMLLQRSVESNGHIQTSKV</sequence>
<evidence type="ECO:0000259" key="13">
    <source>
        <dbReference type="PROSITE" id="PS50262"/>
    </source>
</evidence>
<dbReference type="GeneTree" id="ENSGT00940000160265"/>
<keyword evidence="3 11" id="KW-0812">Transmembrane</keyword>
<evidence type="ECO:0000256" key="6">
    <source>
        <dbReference type="ARBA" id="ARBA00023136"/>
    </source>
</evidence>
<feature type="transmembrane region" description="Helical" evidence="12">
    <location>
        <begin position="158"/>
        <end position="180"/>
    </location>
</feature>
<organism evidence="14 15">
    <name type="scientific">Salvator merianae</name>
    <name type="common">Argentine black and white tegu</name>
    <name type="synonym">Tupinambis merianae</name>
    <dbReference type="NCBI Taxonomy" id="96440"/>
    <lineage>
        <taxon>Eukaryota</taxon>
        <taxon>Metazoa</taxon>
        <taxon>Chordata</taxon>
        <taxon>Craniata</taxon>
        <taxon>Vertebrata</taxon>
        <taxon>Euteleostomi</taxon>
        <taxon>Lepidosauria</taxon>
        <taxon>Squamata</taxon>
        <taxon>Bifurcata</taxon>
        <taxon>Unidentata</taxon>
        <taxon>Episquamata</taxon>
        <taxon>Laterata</taxon>
        <taxon>Teiioidea</taxon>
        <taxon>Teiidae</taxon>
        <taxon>Salvator</taxon>
    </lineage>
</organism>
<reference evidence="14" key="1">
    <citation type="submission" date="2025-08" db="UniProtKB">
        <authorList>
            <consortium name="Ensembl"/>
        </authorList>
    </citation>
    <scope>IDENTIFICATION</scope>
</reference>
<dbReference type="PANTHER" id="PTHR24229">
    <property type="entry name" value="NEUROPEPTIDES RECEPTOR"/>
    <property type="match status" value="1"/>
</dbReference>
<dbReference type="InterPro" id="IPR000276">
    <property type="entry name" value="GPCR_Rhodpsn"/>
</dbReference>
<dbReference type="PRINTS" id="PR00246">
    <property type="entry name" value="SOMATOSTATNR"/>
</dbReference>
<keyword evidence="6 12" id="KW-0472">Membrane</keyword>
<feature type="transmembrane region" description="Helical" evidence="12">
    <location>
        <begin position="81"/>
        <end position="100"/>
    </location>
</feature>
<name>A0A8D0DU29_SALMN</name>
<dbReference type="AlphaFoldDB" id="A0A8D0DU29"/>
<feature type="domain" description="G-protein coupled receptors family 1 profile" evidence="13">
    <location>
        <begin position="60"/>
        <end position="309"/>
    </location>
</feature>
<evidence type="ECO:0000256" key="11">
    <source>
        <dbReference type="RuleBase" id="RU000688"/>
    </source>
</evidence>
<comment type="subcellular location">
    <subcellularLocation>
        <location evidence="1">Cell membrane</location>
        <topology evidence="1">Multi-pass membrane protein</topology>
    </subcellularLocation>
</comment>
<dbReference type="Proteomes" id="UP000694421">
    <property type="component" value="Unplaced"/>
</dbReference>
<keyword evidence="7" id="KW-1015">Disulfide bond</keyword>
<dbReference type="PRINTS" id="PR00591">
    <property type="entry name" value="SOMATOSTTN5R"/>
</dbReference>
<evidence type="ECO:0000256" key="10">
    <source>
        <dbReference type="ARBA" id="ARBA00023224"/>
    </source>
</evidence>
<evidence type="ECO:0000256" key="12">
    <source>
        <dbReference type="SAM" id="Phobius"/>
    </source>
</evidence>
<dbReference type="SMART" id="SM01381">
    <property type="entry name" value="7TM_GPCR_Srsx"/>
    <property type="match status" value="1"/>
</dbReference>
<dbReference type="PROSITE" id="PS50262">
    <property type="entry name" value="G_PROTEIN_RECEP_F1_2"/>
    <property type="match status" value="1"/>
</dbReference>
<evidence type="ECO:0000256" key="9">
    <source>
        <dbReference type="ARBA" id="ARBA00023180"/>
    </source>
</evidence>
<dbReference type="GO" id="GO:0071385">
    <property type="term" value="P:cellular response to glucocorticoid stimulus"/>
    <property type="evidence" value="ECO:0007669"/>
    <property type="project" value="TreeGrafter"/>
</dbReference>
<keyword evidence="2" id="KW-1003">Cell membrane</keyword>
<dbReference type="GO" id="GO:0043005">
    <property type="term" value="C:neuron projection"/>
    <property type="evidence" value="ECO:0007669"/>
    <property type="project" value="TreeGrafter"/>
</dbReference>
<keyword evidence="8 11" id="KW-0675">Receptor</keyword>
<feature type="transmembrane region" description="Helical" evidence="12">
    <location>
        <begin position="251"/>
        <end position="281"/>
    </location>
</feature>
<dbReference type="CDD" id="cd15974">
    <property type="entry name" value="7tmA_SSTR5"/>
    <property type="match status" value="1"/>
</dbReference>
<dbReference type="InterPro" id="IPR017452">
    <property type="entry name" value="GPCR_Rhodpsn_7TM"/>
</dbReference>
<dbReference type="GO" id="GO:0042593">
    <property type="term" value="P:glucose homeostasis"/>
    <property type="evidence" value="ECO:0007669"/>
    <property type="project" value="Ensembl"/>
</dbReference>
<evidence type="ECO:0000256" key="8">
    <source>
        <dbReference type="ARBA" id="ARBA00023170"/>
    </source>
</evidence>
<evidence type="ECO:0000256" key="5">
    <source>
        <dbReference type="ARBA" id="ARBA00023040"/>
    </source>
</evidence>